<evidence type="ECO:0000256" key="2">
    <source>
        <dbReference type="PROSITE-ProRule" id="PRU01193"/>
    </source>
</evidence>
<proteinExistence type="predicted"/>
<keyword evidence="2 3" id="KW-0812">Transmembrane</keyword>
<dbReference type="InterPro" id="IPR045095">
    <property type="entry name" value="ACDP"/>
</dbReference>
<feature type="transmembrane region" description="Helical" evidence="3">
    <location>
        <begin position="232"/>
        <end position="251"/>
    </location>
</feature>
<keyword evidence="2 3" id="KW-1133">Transmembrane helix</keyword>
<keyword evidence="1" id="KW-0677">Repeat</keyword>
<protein>
    <recommendedName>
        <fullName evidence="5">CNNM transmembrane domain-containing protein</fullName>
    </recommendedName>
</protein>
<comment type="caution">
    <text evidence="6">The sequence shown here is derived from an EMBL/GenBank/DDBJ whole genome shotgun (WGS) entry which is preliminary data.</text>
</comment>
<evidence type="ECO:0000313" key="6">
    <source>
        <dbReference type="EMBL" id="KAL3776681.1"/>
    </source>
</evidence>
<dbReference type="SUPFAM" id="SSF54631">
    <property type="entry name" value="CBS-domain pair"/>
    <property type="match status" value="1"/>
</dbReference>
<dbReference type="PANTHER" id="PTHR12064">
    <property type="entry name" value="METAL TRANSPORTER CNNM"/>
    <property type="match status" value="1"/>
</dbReference>
<feature type="transmembrane region" description="Helical" evidence="3">
    <location>
        <begin position="111"/>
        <end position="134"/>
    </location>
</feature>
<dbReference type="GO" id="GO:0016020">
    <property type="term" value="C:membrane"/>
    <property type="evidence" value="ECO:0007669"/>
    <property type="project" value="UniProtKB-UniRule"/>
</dbReference>
<evidence type="ECO:0000256" key="1">
    <source>
        <dbReference type="ARBA" id="ARBA00022737"/>
    </source>
</evidence>
<keyword evidence="4" id="KW-0732">Signal</keyword>
<dbReference type="InterPro" id="IPR002550">
    <property type="entry name" value="CNNM"/>
</dbReference>
<name>A0ABD3NNE5_9STRA</name>
<evidence type="ECO:0000259" key="5">
    <source>
        <dbReference type="PROSITE" id="PS51846"/>
    </source>
</evidence>
<dbReference type="Gene3D" id="3.10.580.10">
    <property type="entry name" value="CBS-domain"/>
    <property type="match status" value="1"/>
</dbReference>
<feature type="transmembrane region" description="Helical" evidence="3">
    <location>
        <begin position="201"/>
        <end position="220"/>
    </location>
</feature>
<feature type="transmembrane region" description="Helical" evidence="3">
    <location>
        <begin position="171"/>
        <end position="189"/>
    </location>
</feature>
<gene>
    <name evidence="6" type="ORF">ACHAWO_003094</name>
</gene>
<keyword evidence="2 3" id="KW-0472">Membrane</keyword>
<sequence>MSKLFIVLLLSPAAALSDGRLAYVLHENDDASPTIVSLDGDISFFDGKSLYSLELLPLSFDAGDSDGTRKWLVQKVADRRLQEEVANANDLSSEESAEEGNAEYMSLVINAFISLLCVATAALAAGLTMGLLSLDPLTLEIKRRASFVSEERKWSEDLLPLLVGHSKRHRLLVTLLLMNAAANEALPLFLDELFPGKLTSILVSVTLVLFFGEIVPSAFFTGPDQVKIAAKLVPMVKVMMVLMSPLAIPIAKVLDRVLIEDEGHGDSNAALTGDDTEQEDVTGGNFYNRGELSALVRIQYEAQLAAKRKEKLMNQSLLTKVGAKKKDSPELLTVGSNISTSSAQSRSKHTHNEIRAIGRDLTQSARSRSPEKTPIRNIPPMHRDEITMIEGALAMTTKIAADICTPLRRVYALPSDTVMDEDCMVQIWSRGFSRIPVYHAAKEEAIQQTKRQSLLDVDTSSIIGVLLTRQLIVLNPEEKRPIQTLPLAPPPCVAPSVHLVDLINLFQAGGGRGKPGLHLAIVCARPLLASAALERGEPIPKECGVVGIVTLEDVVEELLQEEIYDETDRDLELAQWGVDKWKKFVKRKQAVKSDNHSGTHFDCALVKKVVIASEMNTEVTPLLG</sequence>
<dbReference type="PROSITE" id="PS51846">
    <property type="entry name" value="CNNM"/>
    <property type="match status" value="1"/>
</dbReference>
<feature type="signal peptide" evidence="4">
    <location>
        <begin position="1"/>
        <end position="15"/>
    </location>
</feature>
<dbReference type="EMBL" id="JALLPJ020001086">
    <property type="protein sequence ID" value="KAL3776681.1"/>
    <property type="molecule type" value="Genomic_DNA"/>
</dbReference>
<accession>A0ABD3NNE5</accession>
<dbReference type="AlphaFoldDB" id="A0ABD3NNE5"/>
<feature type="chain" id="PRO_5044833689" description="CNNM transmembrane domain-containing protein" evidence="4">
    <location>
        <begin position="16"/>
        <end position="624"/>
    </location>
</feature>
<organism evidence="6 7">
    <name type="scientific">Cyclotella atomus</name>
    <dbReference type="NCBI Taxonomy" id="382360"/>
    <lineage>
        <taxon>Eukaryota</taxon>
        <taxon>Sar</taxon>
        <taxon>Stramenopiles</taxon>
        <taxon>Ochrophyta</taxon>
        <taxon>Bacillariophyta</taxon>
        <taxon>Coscinodiscophyceae</taxon>
        <taxon>Thalassiosirophycidae</taxon>
        <taxon>Stephanodiscales</taxon>
        <taxon>Stephanodiscaceae</taxon>
        <taxon>Cyclotella</taxon>
    </lineage>
</organism>
<evidence type="ECO:0000256" key="3">
    <source>
        <dbReference type="SAM" id="Phobius"/>
    </source>
</evidence>
<dbReference type="Pfam" id="PF01595">
    <property type="entry name" value="CNNM"/>
    <property type="match status" value="1"/>
</dbReference>
<feature type="domain" description="CNNM transmembrane" evidence="5">
    <location>
        <begin position="103"/>
        <end position="296"/>
    </location>
</feature>
<evidence type="ECO:0000256" key="4">
    <source>
        <dbReference type="SAM" id="SignalP"/>
    </source>
</evidence>
<dbReference type="PANTHER" id="PTHR12064:SF97">
    <property type="entry name" value="METAL TRANSPORTER CNNM-5"/>
    <property type="match status" value="1"/>
</dbReference>
<reference evidence="6 7" key="1">
    <citation type="submission" date="2024-10" db="EMBL/GenBank/DDBJ databases">
        <title>Updated reference genomes for cyclostephanoid diatoms.</title>
        <authorList>
            <person name="Roberts W.R."/>
            <person name="Alverson A.J."/>
        </authorList>
    </citation>
    <scope>NUCLEOTIDE SEQUENCE [LARGE SCALE GENOMIC DNA]</scope>
    <source>
        <strain evidence="6 7">AJA010-31</strain>
    </source>
</reference>
<dbReference type="InterPro" id="IPR046342">
    <property type="entry name" value="CBS_dom_sf"/>
</dbReference>
<keyword evidence="7" id="KW-1185">Reference proteome</keyword>
<evidence type="ECO:0000313" key="7">
    <source>
        <dbReference type="Proteomes" id="UP001530400"/>
    </source>
</evidence>
<dbReference type="Proteomes" id="UP001530400">
    <property type="component" value="Unassembled WGS sequence"/>
</dbReference>